<evidence type="ECO:0000259" key="5">
    <source>
        <dbReference type="Pfam" id="PF00291"/>
    </source>
</evidence>
<dbReference type="GO" id="GO:0016836">
    <property type="term" value="F:hydro-lyase activity"/>
    <property type="evidence" value="ECO:0007669"/>
    <property type="project" value="UniProtKB-UniRule"/>
</dbReference>
<dbReference type="PANTHER" id="PTHR48078:SF9">
    <property type="entry name" value="D-SERINE DEHYDRATASE"/>
    <property type="match status" value="1"/>
</dbReference>
<dbReference type="InterPro" id="IPR001926">
    <property type="entry name" value="TrpB-like_PALP"/>
</dbReference>
<evidence type="ECO:0000256" key="3">
    <source>
        <dbReference type="ARBA" id="ARBA00023239"/>
    </source>
</evidence>
<dbReference type="NCBIfam" id="TIGR02035">
    <property type="entry name" value="D_Ser_am_lyase"/>
    <property type="match status" value="1"/>
</dbReference>
<organism evidence="6 7">
    <name type="scientific">Pollutimonas bauzanensis</name>
    <dbReference type="NCBI Taxonomy" id="658167"/>
    <lineage>
        <taxon>Bacteria</taxon>
        <taxon>Pseudomonadati</taxon>
        <taxon>Pseudomonadota</taxon>
        <taxon>Betaproteobacteria</taxon>
        <taxon>Burkholderiales</taxon>
        <taxon>Alcaligenaceae</taxon>
        <taxon>Pollutimonas</taxon>
    </lineage>
</organism>
<dbReference type="EMBL" id="FQXE01000004">
    <property type="protein sequence ID" value="SHH67176.1"/>
    <property type="molecule type" value="Genomic_DNA"/>
</dbReference>
<keyword evidence="3 4" id="KW-0456">Lyase</keyword>
<proteinExistence type="inferred from homology"/>
<dbReference type="RefSeq" id="WP_073102816.1">
    <property type="nucleotide sequence ID" value="NZ_FQXE01000004.1"/>
</dbReference>
<sequence length="459" mass="49532">MEIPETLGKILMRSNRSRKISSLPQLWLNPEIRSSDDGPAINSITINNVREAEARLARFAPLLAGLFPELAESHGIIESALLELPSVAGIENPGGRYGKFWIKADHALPIAGSIKARGGIHEVLEFAESLARRHGLPGPRGDYLELASPAARSIFSQHEISVGSTGNLGLSIGIMAAALGFRATVHMSAEAKQWKKDRLRRHGVTVLEYSGDYSEAVEAGRVRASADPYTYFVDDEQSRLLFSGYGVAAFRLRAQLEELAIAVDAEHPLFVYLPCGVGGAPAGVTFGLKHIFGDAVHCFFVEPTASPCFLAQMQNPDWAGITVYDVGLDNATHADGLAVPAASQLAIEEMRPLLAGIATTSDDTLFADLYWLHVQENIRIEPSAAAAFSGPRMLLGGEIGQAYLRRHGLHPSMHRANHILWTTGGLFVPDDEYADFLERGRTVAQATEAGFSSASSIAL</sequence>
<evidence type="ECO:0000313" key="7">
    <source>
        <dbReference type="Proteomes" id="UP000184226"/>
    </source>
</evidence>
<comment type="catalytic activity">
    <reaction evidence="4">
        <text>D-serine = pyruvate + NH4(+)</text>
        <dbReference type="Rhea" id="RHEA:13977"/>
        <dbReference type="ChEBI" id="CHEBI:15361"/>
        <dbReference type="ChEBI" id="CHEBI:28938"/>
        <dbReference type="ChEBI" id="CHEBI:35247"/>
        <dbReference type="EC" id="4.3.1.18"/>
    </reaction>
</comment>
<dbReference type="GO" id="GO:0009097">
    <property type="term" value="P:isoleucine biosynthetic process"/>
    <property type="evidence" value="ECO:0007669"/>
    <property type="project" value="TreeGrafter"/>
</dbReference>
<dbReference type="Proteomes" id="UP000184226">
    <property type="component" value="Unassembled WGS sequence"/>
</dbReference>
<name>A0A1M5UW77_9BURK</name>
<dbReference type="STRING" id="658167.SAMN04488135_104135"/>
<dbReference type="EC" id="4.3.1.18" evidence="4"/>
<dbReference type="NCBIfam" id="NF002823">
    <property type="entry name" value="PRK02991.1"/>
    <property type="match status" value="1"/>
</dbReference>
<dbReference type="GO" id="GO:0008721">
    <property type="term" value="F:D-serine ammonia-lyase activity"/>
    <property type="evidence" value="ECO:0007669"/>
    <property type="project" value="UniProtKB-EC"/>
</dbReference>
<evidence type="ECO:0000313" key="6">
    <source>
        <dbReference type="EMBL" id="SHH67176.1"/>
    </source>
</evidence>
<feature type="domain" description="Tryptophan synthase beta chain-like PALP" evidence="5">
    <location>
        <begin position="78"/>
        <end position="399"/>
    </location>
</feature>
<keyword evidence="7" id="KW-1185">Reference proteome</keyword>
<dbReference type="AlphaFoldDB" id="A0A1M5UW77"/>
<gene>
    <name evidence="4" type="primary">dsdA</name>
    <name evidence="6" type="ORF">SAMN04488135_104135</name>
</gene>
<dbReference type="InterPro" id="IPR011780">
    <property type="entry name" value="D_Ser_am_lyase"/>
</dbReference>
<dbReference type="InterPro" id="IPR036052">
    <property type="entry name" value="TrpB-like_PALP_sf"/>
</dbReference>
<comment type="cofactor">
    <cofactor evidence="1 4">
        <name>pyridoxal 5'-phosphate</name>
        <dbReference type="ChEBI" id="CHEBI:597326"/>
    </cofactor>
</comment>
<protein>
    <recommendedName>
        <fullName evidence="4">Probable D-serine dehydratase</fullName>
        <ecNumber evidence="4">4.3.1.18</ecNumber>
    </recommendedName>
    <alternativeName>
        <fullName evidence="4">D-serine deaminase</fullName>
        <shortName evidence="4">DSD</shortName>
    </alternativeName>
</protein>
<dbReference type="Pfam" id="PF00291">
    <property type="entry name" value="PALP"/>
    <property type="match status" value="1"/>
</dbReference>
<comment type="similarity">
    <text evidence="4">Belongs to the serine/threonine dehydratase family. DsdA subfamily.</text>
</comment>
<dbReference type="GO" id="GO:0036088">
    <property type="term" value="P:D-serine catabolic process"/>
    <property type="evidence" value="ECO:0007669"/>
    <property type="project" value="TreeGrafter"/>
</dbReference>
<accession>A0A1M5UW77</accession>
<feature type="modified residue" description="N6-(pyridoxal phosphate)lysine" evidence="4">
    <location>
        <position position="115"/>
    </location>
</feature>
<dbReference type="InterPro" id="IPR050147">
    <property type="entry name" value="Ser/Thr_Dehydratase"/>
</dbReference>
<dbReference type="OrthoDB" id="9780546at2"/>
<evidence type="ECO:0000256" key="4">
    <source>
        <dbReference type="HAMAP-Rule" id="MF_01030"/>
    </source>
</evidence>
<dbReference type="PANTHER" id="PTHR48078">
    <property type="entry name" value="THREONINE DEHYDRATASE, MITOCHONDRIAL-RELATED"/>
    <property type="match status" value="1"/>
</dbReference>
<dbReference type="GO" id="GO:0030170">
    <property type="term" value="F:pyridoxal phosphate binding"/>
    <property type="evidence" value="ECO:0007669"/>
    <property type="project" value="InterPro"/>
</dbReference>
<dbReference type="SUPFAM" id="SSF53686">
    <property type="entry name" value="Tryptophan synthase beta subunit-like PLP-dependent enzymes"/>
    <property type="match status" value="1"/>
</dbReference>
<evidence type="ECO:0000256" key="2">
    <source>
        <dbReference type="ARBA" id="ARBA00022898"/>
    </source>
</evidence>
<dbReference type="HAMAP" id="MF_01030">
    <property type="entry name" value="D_Ser_dehydrat"/>
    <property type="match status" value="1"/>
</dbReference>
<keyword evidence="2 4" id="KW-0663">Pyridoxal phosphate</keyword>
<dbReference type="Gene3D" id="3.40.50.1100">
    <property type="match status" value="2"/>
</dbReference>
<reference evidence="6 7" key="1">
    <citation type="submission" date="2016-11" db="EMBL/GenBank/DDBJ databases">
        <authorList>
            <person name="Jaros S."/>
            <person name="Januszkiewicz K."/>
            <person name="Wedrychowicz H."/>
        </authorList>
    </citation>
    <scope>NUCLEOTIDE SEQUENCE [LARGE SCALE GENOMIC DNA]</scope>
    <source>
        <strain evidence="6 7">CGMCC 1.10190</strain>
    </source>
</reference>
<evidence type="ECO:0000256" key="1">
    <source>
        <dbReference type="ARBA" id="ARBA00001933"/>
    </source>
</evidence>